<name>A0A085LPZ0_9BILA</name>
<evidence type="ECO:0000256" key="6">
    <source>
        <dbReference type="SAM" id="MobiDB-lite"/>
    </source>
</evidence>
<dbReference type="FunFam" id="3.30.70.330:FF:000012">
    <property type="entry name" value="RNA-binding motif, single-stranded-interacting protein 3 isoform 1"/>
    <property type="match status" value="1"/>
</dbReference>
<comment type="function">
    <text evidence="3">Has a role in the perception of gravity.</text>
</comment>
<feature type="domain" description="RRM" evidence="7">
    <location>
        <begin position="162"/>
        <end position="237"/>
    </location>
</feature>
<feature type="region of interest" description="Disordered" evidence="6">
    <location>
        <begin position="1"/>
        <end position="36"/>
    </location>
</feature>
<accession>A0A085LPZ0</accession>
<evidence type="ECO:0000256" key="4">
    <source>
        <dbReference type="ARBA" id="ARBA00039536"/>
    </source>
</evidence>
<dbReference type="EMBL" id="KL363342">
    <property type="protein sequence ID" value="KFD47036.1"/>
    <property type="molecule type" value="Genomic_DNA"/>
</dbReference>
<evidence type="ECO:0000256" key="5">
    <source>
        <dbReference type="PROSITE-ProRule" id="PRU00176"/>
    </source>
</evidence>
<keyword evidence="2 5" id="KW-0694">RNA-binding</keyword>
<dbReference type="PANTHER" id="PTHR24012">
    <property type="entry name" value="RNA BINDING PROTEIN"/>
    <property type="match status" value="1"/>
</dbReference>
<dbReference type="CDD" id="cd12244">
    <property type="entry name" value="RRM2_MSSP"/>
    <property type="match status" value="1"/>
</dbReference>
<dbReference type="PRINTS" id="PR00961">
    <property type="entry name" value="HUDSXLRNA"/>
</dbReference>
<evidence type="ECO:0000256" key="3">
    <source>
        <dbReference type="ARBA" id="ARBA00037469"/>
    </source>
</evidence>
<feature type="compositionally biased region" description="Polar residues" evidence="6">
    <location>
        <begin position="145"/>
        <end position="159"/>
    </location>
</feature>
<dbReference type="Proteomes" id="UP000030764">
    <property type="component" value="Unassembled WGS sequence"/>
</dbReference>
<keyword evidence="1" id="KW-0677">Repeat</keyword>
<keyword evidence="9" id="KW-1185">Reference proteome</keyword>
<dbReference type="GO" id="GO:0003723">
    <property type="term" value="F:RNA binding"/>
    <property type="evidence" value="ECO:0007669"/>
    <property type="project" value="UniProtKB-UniRule"/>
</dbReference>
<dbReference type="AlphaFoldDB" id="A0A085LPZ0"/>
<protein>
    <recommendedName>
        <fullName evidence="4">Protein alan shepard</fullName>
    </recommendedName>
</protein>
<dbReference type="InterPro" id="IPR012677">
    <property type="entry name" value="Nucleotide-bd_a/b_plait_sf"/>
</dbReference>
<proteinExistence type="predicted"/>
<dbReference type="FunFam" id="3.30.70.330:FF:000169">
    <property type="entry name" value="protein alan shepard isoform X4"/>
    <property type="match status" value="1"/>
</dbReference>
<organism evidence="8 9">
    <name type="scientific">Trichuris suis</name>
    <name type="common">pig whipworm</name>
    <dbReference type="NCBI Taxonomy" id="68888"/>
    <lineage>
        <taxon>Eukaryota</taxon>
        <taxon>Metazoa</taxon>
        <taxon>Ecdysozoa</taxon>
        <taxon>Nematoda</taxon>
        <taxon>Enoplea</taxon>
        <taxon>Dorylaimia</taxon>
        <taxon>Trichinellida</taxon>
        <taxon>Trichuridae</taxon>
        <taxon>Trichuris</taxon>
    </lineage>
</organism>
<dbReference type="InterPro" id="IPR000504">
    <property type="entry name" value="RRM_dom"/>
</dbReference>
<sequence length="560" mass="60813">MTDTASHMDTGPKRRLHRSQREFQNRTGRHLNSSRRNAAGSLSFHLLELAKKEEITLRSLKVTKMSPGVVGYSNGSASWGLSVPVMRCPAPPTYNSFHGNVSTVGYSESERSSFCDRFNSLQSGNGQRNVSTNGGSAPAGGTVDRSGQSASSDSPNEQLSQTNLYIRGLPQNITDKDLYNMCQQYGKIVSTKAILDKATNLCKGYGFVDFDSPEAAEKAVKVLSSQGYQAQMAKQQEQDPTNLYLANLPVSWTEKNLEQLLAPFGTVISTRILRYVNGQSRGVGFARMESRETCEKIIEKFNGQVLPGAAQEVLLVKFADSGKKHRRQQHYSHESLQVTNGEGPYGLSTFDPNHLPSGCLSSSVFPPYSGFGRNASLPTGPFAAANFYAVNPHYAYFAAPFSSILSGQPFIGFPPSLSNGTESPAAIGSLTAQMNHMSLGQTQNSAAAMTCSQASFQAPALTHMHPAYHIYQQPYFPPFCMPEFQVNRSIGFCEHLTPKHFFFLLKGGLNEVSSLEDCVPTLTPPTTSANLICNEEAGDTGFQLTFHSSVVNSGVSAANK</sequence>
<dbReference type="PROSITE" id="PS50102">
    <property type="entry name" value="RRM"/>
    <property type="match status" value="2"/>
</dbReference>
<feature type="region of interest" description="Disordered" evidence="6">
    <location>
        <begin position="124"/>
        <end position="159"/>
    </location>
</feature>
<feature type="compositionally biased region" description="Polar residues" evidence="6">
    <location>
        <begin position="124"/>
        <end position="135"/>
    </location>
</feature>
<dbReference type="InterPro" id="IPR002343">
    <property type="entry name" value="Hud_Sxl_RNA"/>
</dbReference>
<dbReference type="InterPro" id="IPR035979">
    <property type="entry name" value="RBD_domain_sf"/>
</dbReference>
<dbReference type="SUPFAM" id="SSF54928">
    <property type="entry name" value="RNA-binding domain, RBD"/>
    <property type="match status" value="2"/>
</dbReference>
<evidence type="ECO:0000256" key="2">
    <source>
        <dbReference type="ARBA" id="ARBA00022884"/>
    </source>
</evidence>
<evidence type="ECO:0000256" key="1">
    <source>
        <dbReference type="ARBA" id="ARBA00022737"/>
    </source>
</evidence>
<gene>
    <name evidence="8" type="ORF">M513_12079</name>
</gene>
<feature type="domain" description="RRM" evidence="7">
    <location>
        <begin position="241"/>
        <end position="321"/>
    </location>
</feature>
<evidence type="ECO:0000313" key="8">
    <source>
        <dbReference type="EMBL" id="KFD47036.1"/>
    </source>
</evidence>
<dbReference type="Pfam" id="PF00076">
    <property type="entry name" value="RRM_1"/>
    <property type="match status" value="2"/>
</dbReference>
<dbReference type="Gene3D" id="3.30.70.330">
    <property type="match status" value="2"/>
</dbReference>
<evidence type="ECO:0000259" key="7">
    <source>
        <dbReference type="PROSITE" id="PS50102"/>
    </source>
</evidence>
<dbReference type="GO" id="GO:1990904">
    <property type="term" value="C:ribonucleoprotein complex"/>
    <property type="evidence" value="ECO:0007669"/>
    <property type="project" value="InterPro"/>
</dbReference>
<dbReference type="SMART" id="SM00360">
    <property type="entry name" value="RRM"/>
    <property type="match status" value="2"/>
</dbReference>
<reference evidence="8 9" key="1">
    <citation type="journal article" date="2014" name="Nat. Genet.">
        <title>Genome and transcriptome of the porcine whipworm Trichuris suis.</title>
        <authorList>
            <person name="Jex A.R."/>
            <person name="Nejsum P."/>
            <person name="Schwarz E.M."/>
            <person name="Hu L."/>
            <person name="Young N.D."/>
            <person name="Hall R.S."/>
            <person name="Korhonen P.K."/>
            <person name="Liao S."/>
            <person name="Thamsborg S."/>
            <person name="Xia J."/>
            <person name="Xu P."/>
            <person name="Wang S."/>
            <person name="Scheerlinck J.P."/>
            <person name="Hofmann A."/>
            <person name="Sternberg P.W."/>
            <person name="Wang J."/>
            <person name="Gasser R.B."/>
        </authorList>
    </citation>
    <scope>NUCLEOTIDE SEQUENCE [LARGE SCALE GENOMIC DNA]</scope>
    <source>
        <strain evidence="8">DCEP-RM93M</strain>
    </source>
</reference>
<evidence type="ECO:0000313" key="9">
    <source>
        <dbReference type="Proteomes" id="UP000030764"/>
    </source>
</evidence>